<keyword evidence="3" id="KW-1185">Reference proteome</keyword>
<name>A0A8H5FMQ8_9AGAR</name>
<evidence type="ECO:0000313" key="3">
    <source>
        <dbReference type="Proteomes" id="UP000541558"/>
    </source>
</evidence>
<evidence type="ECO:0000313" key="2">
    <source>
        <dbReference type="EMBL" id="KAF5342431.1"/>
    </source>
</evidence>
<gene>
    <name evidence="2" type="ORF">D9611_001775</name>
</gene>
<reference evidence="2 3" key="1">
    <citation type="journal article" date="2020" name="ISME J.">
        <title>Uncovering the hidden diversity of litter-decomposition mechanisms in mushroom-forming fungi.</title>
        <authorList>
            <person name="Floudas D."/>
            <person name="Bentzer J."/>
            <person name="Ahren D."/>
            <person name="Johansson T."/>
            <person name="Persson P."/>
            <person name="Tunlid A."/>
        </authorList>
    </citation>
    <scope>NUCLEOTIDE SEQUENCE [LARGE SCALE GENOMIC DNA]</scope>
    <source>
        <strain evidence="2 3">CBS 175.51</strain>
    </source>
</reference>
<feature type="region of interest" description="Disordered" evidence="1">
    <location>
        <begin position="101"/>
        <end position="130"/>
    </location>
</feature>
<dbReference type="InterPro" id="IPR029060">
    <property type="entry name" value="PIN-like_dom_sf"/>
</dbReference>
<dbReference type="AlphaFoldDB" id="A0A8H5FMQ8"/>
<feature type="compositionally biased region" description="Basic residues" evidence="1">
    <location>
        <begin position="101"/>
        <end position="113"/>
    </location>
</feature>
<dbReference type="Proteomes" id="UP000541558">
    <property type="component" value="Unassembled WGS sequence"/>
</dbReference>
<proteinExistence type="predicted"/>
<dbReference type="Gene3D" id="3.40.50.1010">
    <property type="entry name" value="5'-nuclease"/>
    <property type="match status" value="1"/>
</dbReference>
<evidence type="ECO:0000256" key="1">
    <source>
        <dbReference type="SAM" id="MobiDB-lite"/>
    </source>
</evidence>
<evidence type="ECO:0008006" key="4">
    <source>
        <dbReference type="Google" id="ProtNLM"/>
    </source>
</evidence>
<dbReference type="SUPFAM" id="SSF88723">
    <property type="entry name" value="PIN domain-like"/>
    <property type="match status" value="1"/>
</dbReference>
<dbReference type="OrthoDB" id="2148513at2759"/>
<protein>
    <recommendedName>
        <fullName evidence="4">XPG N-terminal domain-containing protein</fullName>
    </recommendedName>
</protein>
<accession>A0A8H5FMQ8</accession>
<dbReference type="EMBL" id="JAACJK010000001">
    <property type="protein sequence ID" value="KAF5342431.1"/>
    <property type="molecule type" value="Genomic_DNA"/>
</dbReference>
<comment type="caution">
    <text evidence="2">The sequence shown here is derived from an EMBL/GenBank/DDBJ whole genome shotgun (WGS) entry which is preliminary data.</text>
</comment>
<organism evidence="2 3">
    <name type="scientific">Ephemerocybe angulata</name>
    <dbReference type="NCBI Taxonomy" id="980116"/>
    <lineage>
        <taxon>Eukaryota</taxon>
        <taxon>Fungi</taxon>
        <taxon>Dikarya</taxon>
        <taxon>Basidiomycota</taxon>
        <taxon>Agaricomycotina</taxon>
        <taxon>Agaricomycetes</taxon>
        <taxon>Agaricomycetidae</taxon>
        <taxon>Agaricales</taxon>
        <taxon>Agaricineae</taxon>
        <taxon>Psathyrellaceae</taxon>
        <taxon>Ephemerocybe</taxon>
    </lineage>
</organism>
<sequence length="130" mass="14590">MGIKGLWTELARVAVILSFKELITAEALERRLNGDELPIIGVDASPLMFAAKFATKRKGESINSWTRIGRETELANLRKNLEQWLALPAIFVVVFDGPRRPKMKRGKQVRTSRPHQLEPGMHGGTQARAM</sequence>